<evidence type="ECO:0000256" key="6">
    <source>
        <dbReference type="ARBA" id="ARBA00023065"/>
    </source>
</evidence>
<dbReference type="InterPro" id="IPR003445">
    <property type="entry name" value="Cat_transpt"/>
</dbReference>
<dbReference type="PANTHER" id="PTHR32024">
    <property type="entry name" value="TRK SYSTEM POTASSIUM UPTAKE PROTEIN TRKG-RELATED"/>
    <property type="match status" value="1"/>
</dbReference>
<feature type="transmembrane region" description="Helical" evidence="8">
    <location>
        <begin position="131"/>
        <end position="152"/>
    </location>
</feature>
<evidence type="ECO:0000313" key="10">
    <source>
        <dbReference type="Proteomes" id="UP000198838"/>
    </source>
</evidence>
<dbReference type="GO" id="GO:0008324">
    <property type="term" value="F:monoatomic cation transmembrane transporter activity"/>
    <property type="evidence" value="ECO:0007669"/>
    <property type="project" value="InterPro"/>
</dbReference>
<accession>A0A1I0YUH6</accession>
<dbReference type="EMBL" id="FOJY01000011">
    <property type="protein sequence ID" value="SFB17045.1"/>
    <property type="molecule type" value="Genomic_DNA"/>
</dbReference>
<feature type="transmembrane region" description="Helical" evidence="8">
    <location>
        <begin position="196"/>
        <end position="214"/>
    </location>
</feature>
<feature type="transmembrane region" description="Helical" evidence="8">
    <location>
        <begin position="235"/>
        <end position="254"/>
    </location>
</feature>
<dbReference type="PANTHER" id="PTHR32024:SF1">
    <property type="entry name" value="KTR SYSTEM POTASSIUM UPTAKE PROTEIN B"/>
    <property type="match status" value="1"/>
</dbReference>
<keyword evidence="3" id="KW-1003">Cell membrane</keyword>
<feature type="transmembrane region" description="Helical" evidence="8">
    <location>
        <begin position="159"/>
        <end position="176"/>
    </location>
</feature>
<dbReference type="AlphaFoldDB" id="A0A1I0YUH6"/>
<feature type="transmembrane region" description="Helical" evidence="8">
    <location>
        <begin position="349"/>
        <end position="371"/>
    </location>
</feature>
<proteinExistence type="predicted"/>
<feature type="transmembrane region" description="Helical" evidence="8">
    <location>
        <begin position="77"/>
        <end position="100"/>
    </location>
</feature>
<evidence type="ECO:0000256" key="2">
    <source>
        <dbReference type="ARBA" id="ARBA00022448"/>
    </source>
</evidence>
<dbReference type="GO" id="GO:0030001">
    <property type="term" value="P:metal ion transport"/>
    <property type="evidence" value="ECO:0007669"/>
    <property type="project" value="UniProtKB-ARBA"/>
</dbReference>
<organism evidence="9 10">
    <name type="scientific">Acetitomaculum ruminis DSM 5522</name>
    <dbReference type="NCBI Taxonomy" id="1120918"/>
    <lineage>
        <taxon>Bacteria</taxon>
        <taxon>Bacillati</taxon>
        <taxon>Bacillota</taxon>
        <taxon>Clostridia</taxon>
        <taxon>Lachnospirales</taxon>
        <taxon>Lachnospiraceae</taxon>
        <taxon>Acetitomaculum</taxon>
    </lineage>
</organism>
<evidence type="ECO:0000256" key="8">
    <source>
        <dbReference type="SAM" id="Phobius"/>
    </source>
</evidence>
<dbReference type="GO" id="GO:0005886">
    <property type="term" value="C:plasma membrane"/>
    <property type="evidence" value="ECO:0007669"/>
    <property type="project" value="UniProtKB-SubCell"/>
</dbReference>
<gene>
    <name evidence="9" type="ORF">SAMN05216249_11177</name>
</gene>
<comment type="subcellular location">
    <subcellularLocation>
        <location evidence="1">Cell membrane</location>
        <topology evidence="1">Multi-pass membrane protein</topology>
    </subcellularLocation>
</comment>
<keyword evidence="2" id="KW-0813">Transport</keyword>
<dbReference type="STRING" id="1120918.SAMN05216249_11177"/>
<dbReference type="Proteomes" id="UP000198838">
    <property type="component" value="Unassembled WGS sequence"/>
</dbReference>
<feature type="transmembrane region" description="Helical" evidence="8">
    <location>
        <begin position="12"/>
        <end position="34"/>
    </location>
</feature>
<dbReference type="Pfam" id="PF02386">
    <property type="entry name" value="TrkH"/>
    <property type="match status" value="1"/>
</dbReference>
<sequence>MNPIKTLKRKMTSFQVIIIAFAGVILIGALFLMLPVSSNEGVVTSFSTSLFTSTSAVCVTGLVLKDTATYWSHFGQFIIIMLVQIGGLGVISVAAFLALVTGKKITLSERKTIQNAISAHQFGGMVKLISFVFKAAFIIEITGFLLLLPFFCKKYGLEGIWMALFHSVSAFCNAGFDLMGNKSGHFTSLTMFKDSVTVTVVISGLIIAGGLGFMTWEDIVKNKLHLKKYRMQSKVILLMTLILVIIPTVSYFFVDFSNLPFKERFLMALFQAVTPRTAGFNTADFSKMTNAGIYLMVVLMLIGGAPGSTAGGMKTTTIAVLYANAFAVFKRRTYAGFFGRRLDDNAIKNAATLIFLYVLLAMTGALIISFVENVSMEVSIFEAVSALATVGLTLGITPSLGIISQIVLIILMFLGRVGGLTLIYAAFDKKEPLVGKLPLEQITIG</sequence>
<feature type="transmembrane region" description="Helical" evidence="8">
    <location>
        <begin position="46"/>
        <end position="65"/>
    </location>
</feature>
<keyword evidence="4 8" id="KW-0812">Transmembrane</keyword>
<evidence type="ECO:0000256" key="4">
    <source>
        <dbReference type="ARBA" id="ARBA00022692"/>
    </source>
</evidence>
<dbReference type="RefSeq" id="WP_092872737.1">
    <property type="nucleotide sequence ID" value="NZ_FOJY01000011.1"/>
</dbReference>
<protein>
    <submittedName>
        <fullName evidence="9">Trk system potassium uptake protein TrkH</fullName>
    </submittedName>
</protein>
<evidence type="ECO:0000256" key="5">
    <source>
        <dbReference type="ARBA" id="ARBA00022989"/>
    </source>
</evidence>
<keyword evidence="6" id="KW-0406">Ion transport</keyword>
<keyword evidence="5 8" id="KW-1133">Transmembrane helix</keyword>
<evidence type="ECO:0000256" key="1">
    <source>
        <dbReference type="ARBA" id="ARBA00004651"/>
    </source>
</evidence>
<dbReference type="OrthoDB" id="9810952at2"/>
<feature type="transmembrane region" description="Helical" evidence="8">
    <location>
        <begin position="288"/>
        <end position="305"/>
    </location>
</feature>
<evidence type="ECO:0000256" key="3">
    <source>
        <dbReference type="ARBA" id="ARBA00022475"/>
    </source>
</evidence>
<feature type="transmembrane region" description="Helical" evidence="8">
    <location>
        <begin position="402"/>
        <end position="427"/>
    </location>
</feature>
<keyword evidence="7 8" id="KW-0472">Membrane</keyword>
<name>A0A1I0YUH6_9FIRM</name>
<keyword evidence="10" id="KW-1185">Reference proteome</keyword>
<evidence type="ECO:0000256" key="7">
    <source>
        <dbReference type="ARBA" id="ARBA00023136"/>
    </source>
</evidence>
<reference evidence="9 10" key="1">
    <citation type="submission" date="2016-10" db="EMBL/GenBank/DDBJ databases">
        <authorList>
            <person name="de Groot N.N."/>
        </authorList>
    </citation>
    <scope>NUCLEOTIDE SEQUENCE [LARGE SCALE GENOMIC DNA]</scope>
    <source>
        <strain evidence="9 10">DSM 5522</strain>
    </source>
</reference>
<feature type="transmembrane region" description="Helical" evidence="8">
    <location>
        <begin position="378"/>
        <end position="396"/>
    </location>
</feature>
<evidence type="ECO:0000313" key="9">
    <source>
        <dbReference type="EMBL" id="SFB17045.1"/>
    </source>
</evidence>